<reference evidence="6 7" key="1">
    <citation type="submission" date="2017-12" db="EMBL/GenBank/DDBJ databases">
        <title>Comparative genomics of Botrytis spp.</title>
        <authorList>
            <person name="Valero-Jimenez C.A."/>
            <person name="Tapia P."/>
            <person name="Veloso J."/>
            <person name="Silva-Moreno E."/>
            <person name="Staats M."/>
            <person name="Valdes J.H."/>
            <person name="Van Kan J.A.L."/>
        </authorList>
    </citation>
    <scope>NUCLEOTIDE SEQUENCE [LARGE SCALE GENOMIC DNA]</scope>
    <source>
        <strain evidence="6 7">MUCL11595</strain>
    </source>
</reference>
<feature type="repeat" description="WD" evidence="4">
    <location>
        <begin position="404"/>
        <end position="439"/>
    </location>
</feature>
<evidence type="ECO:0000256" key="1">
    <source>
        <dbReference type="ARBA" id="ARBA00022553"/>
    </source>
</evidence>
<dbReference type="OrthoDB" id="270624at2759"/>
<name>A0A4Z1HK25_9HELO</name>
<comment type="caution">
    <text evidence="6">The sequence shown here is derived from an EMBL/GenBank/DDBJ whole genome shotgun (WGS) entry which is preliminary data.</text>
</comment>
<dbReference type="PROSITE" id="PS50082">
    <property type="entry name" value="WD_REPEATS_2"/>
    <property type="match status" value="3"/>
</dbReference>
<keyword evidence="1" id="KW-0597">Phosphoprotein</keyword>
<feature type="compositionally biased region" description="Basic and acidic residues" evidence="5">
    <location>
        <begin position="530"/>
        <end position="541"/>
    </location>
</feature>
<dbReference type="EMBL" id="PQXN01000217">
    <property type="protein sequence ID" value="TGO49175.1"/>
    <property type="molecule type" value="Genomic_DNA"/>
</dbReference>
<keyword evidence="7" id="KW-1185">Reference proteome</keyword>
<organism evidence="6 7">
    <name type="scientific">Botryotinia convoluta</name>
    <dbReference type="NCBI Taxonomy" id="54673"/>
    <lineage>
        <taxon>Eukaryota</taxon>
        <taxon>Fungi</taxon>
        <taxon>Dikarya</taxon>
        <taxon>Ascomycota</taxon>
        <taxon>Pezizomycotina</taxon>
        <taxon>Leotiomycetes</taxon>
        <taxon>Helotiales</taxon>
        <taxon>Sclerotiniaceae</taxon>
        <taxon>Botryotinia</taxon>
    </lineage>
</organism>
<dbReference type="Pfam" id="PF00400">
    <property type="entry name" value="WD40"/>
    <property type="match status" value="3"/>
</dbReference>
<dbReference type="PROSITE" id="PS00678">
    <property type="entry name" value="WD_REPEATS_1"/>
    <property type="match status" value="2"/>
</dbReference>
<evidence type="ECO:0000256" key="3">
    <source>
        <dbReference type="ARBA" id="ARBA00022737"/>
    </source>
</evidence>
<feature type="region of interest" description="Disordered" evidence="5">
    <location>
        <begin position="40"/>
        <end position="88"/>
    </location>
</feature>
<dbReference type="InterPro" id="IPR020472">
    <property type="entry name" value="WD40_PAC1"/>
</dbReference>
<dbReference type="InterPro" id="IPR019775">
    <property type="entry name" value="WD40_repeat_CS"/>
</dbReference>
<dbReference type="PROSITE" id="PS50294">
    <property type="entry name" value="WD_REPEATS_REGION"/>
    <property type="match status" value="2"/>
</dbReference>
<feature type="compositionally biased region" description="Acidic residues" evidence="5">
    <location>
        <begin position="517"/>
        <end position="528"/>
    </location>
</feature>
<feature type="region of interest" description="Disordered" evidence="5">
    <location>
        <begin position="507"/>
        <end position="541"/>
    </location>
</feature>
<gene>
    <name evidence="6" type="ORF">BCON_0218g00060</name>
</gene>
<dbReference type="AlphaFoldDB" id="A0A4Z1HK25"/>
<protein>
    <submittedName>
        <fullName evidence="6">Uncharacterized protein</fullName>
    </submittedName>
</protein>
<dbReference type="InterPro" id="IPR036322">
    <property type="entry name" value="WD40_repeat_dom_sf"/>
</dbReference>
<feature type="region of interest" description="Disordered" evidence="5">
    <location>
        <begin position="246"/>
        <end position="266"/>
    </location>
</feature>
<feature type="repeat" description="WD" evidence="4">
    <location>
        <begin position="311"/>
        <end position="346"/>
    </location>
</feature>
<dbReference type="Gene3D" id="2.130.10.10">
    <property type="entry name" value="YVTN repeat-like/Quinoprotein amine dehydrogenase"/>
    <property type="match status" value="2"/>
</dbReference>
<keyword evidence="3" id="KW-0677">Repeat</keyword>
<dbReference type="PRINTS" id="PR00320">
    <property type="entry name" value="GPROTEINBRPT"/>
</dbReference>
<dbReference type="PANTHER" id="PTHR14091">
    <property type="entry name" value="PERIODIC TRYPTOPHAN PROTEIN 1"/>
    <property type="match status" value="1"/>
</dbReference>
<dbReference type="Proteomes" id="UP000297527">
    <property type="component" value="Unassembled WGS sequence"/>
</dbReference>
<keyword evidence="2 4" id="KW-0853">WD repeat</keyword>
<feature type="compositionally biased region" description="Acidic residues" evidence="5">
    <location>
        <begin position="42"/>
        <end position="73"/>
    </location>
</feature>
<dbReference type="InterPro" id="IPR015943">
    <property type="entry name" value="WD40/YVTN_repeat-like_dom_sf"/>
</dbReference>
<dbReference type="InterPro" id="IPR001680">
    <property type="entry name" value="WD40_rpt"/>
</dbReference>
<dbReference type="PANTHER" id="PTHR14091:SF0">
    <property type="entry name" value="PERIODIC TRYPTOPHAN PROTEIN 1 HOMOLOG"/>
    <property type="match status" value="1"/>
</dbReference>
<evidence type="ECO:0000313" key="7">
    <source>
        <dbReference type="Proteomes" id="UP000297527"/>
    </source>
</evidence>
<dbReference type="SUPFAM" id="SSF50978">
    <property type="entry name" value="WD40 repeat-like"/>
    <property type="match status" value="1"/>
</dbReference>
<accession>A0A4Z1HK25</accession>
<sequence length="541" mass="59808">MSMITATAWVPRGFAAPFPTKYNFDEEEFQRIADLAKLQLDDANDDLEEAQNEADTGADPDAMVDDEGSDDEEVPKGVKSTAEEDDDLKEYDLDHYDDEVEEDKNGGEGMAMFGNVKSLAYHESNEEDPYITMAGNAEDEDEDREELQILATDNMLLAAKIEDEIAHLEVYVYEDGADNLYVHHDIMLPAIPLCVEWLDLPVGKPSVDKDSRANFVAVGTFDPDIEIWDLDTVDCMYPNAILGQAGQNKGGDEGAKKKKNKKSKKANDEFHVDAVLSLAANRHHRNLLASSSADKTVKLWDLHTTTCAKSYTHHTDKVCSLAWHPKESTVLLSGSYDRTVVAADMRAPDAKAPRWGVESDVENVRWDPHDSNYFYVSTESGVIHFHDIRKAPANPSATKPVWMLQAHDNSVSSFDINPIIPGFLATGSGDKQVKLWNIQPTGPTMVVSRDLDVGKVFSTTFAPDEEVSFRLAVAGSKGLVQVWDCSTNPGVRRAFADRVAPVEGEIKERLVGVQNDSESEDDDEELSEAEGGKVDSMDEDD</sequence>
<evidence type="ECO:0000313" key="6">
    <source>
        <dbReference type="EMBL" id="TGO49175.1"/>
    </source>
</evidence>
<evidence type="ECO:0000256" key="5">
    <source>
        <dbReference type="SAM" id="MobiDB-lite"/>
    </source>
</evidence>
<dbReference type="FunFam" id="2.130.10.10:FF:000983">
    <property type="entry name" value="rRNA processing protein Pwp1, putative"/>
    <property type="match status" value="1"/>
</dbReference>
<proteinExistence type="predicted"/>
<feature type="repeat" description="WD" evidence="4">
    <location>
        <begin position="268"/>
        <end position="310"/>
    </location>
</feature>
<dbReference type="GO" id="GO:0005634">
    <property type="term" value="C:nucleus"/>
    <property type="evidence" value="ECO:0007669"/>
    <property type="project" value="TreeGrafter"/>
</dbReference>
<evidence type="ECO:0000256" key="2">
    <source>
        <dbReference type="ARBA" id="ARBA00022574"/>
    </source>
</evidence>
<dbReference type="SMART" id="SM00320">
    <property type="entry name" value="WD40"/>
    <property type="match status" value="5"/>
</dbReference>
<evidence type="ECO:0000256" key="4">
    <source>
        <dbReference type="PROSITE-ProRule" id="PRU00221"/>
    </source>
</evidence>
<dbReference type="FunFam" id="2.130.10.10:FF:000457">
    <property type="entry name" value="rRNA processing protein Pwp1"/>
    <property type="match status" value="1"/>
</dbReference>
<dbReference type="InterPro" id="IPR044285">
    <property type="entry name" value="PWP1"/>
</dbReference>
<dbReference type="GO" id="GO:0006364">
    <property type="term" value="P:rRNA processing"/>
    <property type="evidence" value="ECO:0007669"/>
    <property type="project" value="InterPro"/>
</dbReference>